<evidence type="ECO:0000313" key="6">
    <source>
        <dbReference type="EMBL" id="KAF2095888.1"/>
    </source>
</evidence>
<accession>A0A9P4IAK7</accession>
<evidence type="ECO:0000259" key="5">
    <source>
        <dbReference type="PROSITE" id="PS50853"/>
    </source>
</evidence>
<dbReference type="InterPro" id="IPR041792">
    <property type="entry name" value="MPP_PAP"/>
</dbReference>
<feature type="chain" id="PRO_5040546441" description="Purple acid phosphatase" evidence="3">
    <location>
        <begin position="22"/>
        <end position="632"/>
    </location>
</feature>
<organism evidence="6 7">
    <name type="scientific">Rhizodiscina lignyota</name>
    <dbReference type="NCBI Taxonomy" id="1504668"/>
    <lineage>
        <taxon>Eukaryota</taxon>
        <taxon>Fungi</taxon>
        <taxon>Dikarya</taxon>
        <taxon>Ascomycota</taxon>
        <taxon>Pezizomycotina</taxon>
        <taxon>Dothideomycetes</taxon>
        <taxon>Pleosporomycetidae</taxon>
        <taxon>Aulographales</taxon>
        <taxon>Rhizodiscinaceae</taxon>
        <taxon>Rhizodiscina</taxon>
    </lineage>
</organism>
<dbReference type="GO" id="GO:0003993">
    <property type="term" value="F:acid phosphatase activity"/>
    <property type="evidence" value="ECO:0007669"/>
    <property type="project" value="UniProtKB-EC"/>
</dbReference>
<name>A0A9P4IAK7_9PEZI</name>
<feature type="signal peptide" evidence="3">
    <location>
        <begin position="1"/>
        <end position="21"/>
    </location>
</feature>
<dbReference type="EC" id="3.1.3.2" evidence="3"/>
<dbReference type="InterPro" id="IPR029052">
    <property type="entry name" value="Metallo-depent_PP-like"/>
</dbReference>
<dbReference type="CDD" id="cd00839">
    <property type="entry name" value="MPP_PAPs"/>
    <property type="match status" value="1"/>
</dbReference>
<dbReference type="Gene3D" id="2.60.40.380">
    <property type="entry name" value="Purple acid phosphatase-like, N-terminal"/>
    <property type="match status" value="1"/>
</dbReference>
<comment type="catalytic activity">
    <reaction evidence="3">
        <text>a phosphate monoester + H2O = an alcohol + phosphate</text>
        <dbReference type="Rhea" id="RHEA:15017"/>
        <dbReference type="ChEBI" id="CHEBI:15377"/>
        <dbReference type="ChEBI" id="CHEBI:30879"/>
        <dbReference type="ChEBI" id="CHEBI:43474"/>
        <dbReference type="ChEBI" id="CHEBI:67140"/>
        <dbReference type="EC" id="3.1.3.2"/>
    </reaction>
</comment>
<feature type="region of interest" description="Disordered" evidence="4">
    <location>
        <begin position="415"/>
        <end position="436"/>
    </location>
</feature>
<dbReference type="CDD" id="cd00063">
    <property type="entry name" value="FN3"/>
    <property type="match status" value="1"/>
</dbReference>
<dbReference type="PROSITE" id="PS50853">
    <property type="entry name" value="FN3"/>
    <property type="match status" value="1"/>
</dbReference>
<evidence type="ECO:0000256" key="2">
    <source>
        <dbReference type="ARBA" id="ARBA00023180"/>
    </source>
</evidence>
<dbReference type="Proteomes" id="UP000799772">
    <property type="component" value="Unassembled WGS sequence"/>
</dbReference>
<gene>
    <name evidence="6" type="ORF">NA57DRAFT_78664</name>
</gene>
<dbReference type="Pfam" id="PF16656">
    <property type="entry name" value="Pur_ac_phosph_N"/>
    <property type="match status" value="1"/>
</dbReference>
<comment type="similarity">
    <text evidence="3">Belongs to the metallophosphoesterase superfamily. Purple acid phosphatase family.</text>
</comment>
<dbReference type="InterPro" id="IPR015914">
    <property type="entry name" value="PAPs_N"/>
</dbReference>
<keyword evidence="7" id="KW-1185">Reference proteome</keyword>
<dbReference type="GO" id="GO:0046872">
    <property type="term" value="F:metal ion binding"/>
    <property type="evidence" value="ECO:0007669"/>
    <property type="project" value="InterPro"/>
</dbReference>
<dbReference type="InterPro" id="IPR025733">
    <property type="entry name" value="PAPs_C"/>
</dbReference>
<keyword evidence="2" id="KW-0325">Glycoprotein</keyword>
<dbReference type="PANTHER" id="PTHR45867:SF3">
    <property type="entry name" value="ACID PHOSPHATASE TYPE 7"/>
    <property type="match status" value="1"/>
</dbReference>
<reference evidence="6" key="1">
    <citation type="journal article" date="2020" name="Stud. Mycol.">
        <title>101 Dothideomycetes genomes: a test case for predicting lifestyles and emergence of pathogens.</title>
        <authorList>
            <person name="Haridas S."/>
            <person name="Albert R."/>
            <person name="Binder M."/>
            <person name="Bloem J."/>
            <person name="Labutti K."/>
            <person name="Salamov A."/>
            <person name="Andreopoulos B."/>
            <person name="Baker S."/>
            <person name="Barry K."/>
            <person name="Bills G."/>
            <person name="Bluhm B."/>
            <person name="Cannon C."/>
            <person name="Castanera R."/>
            <person name="Culley D."/>
            <person name="Daum C."/>
            <person name="Ezra D."/>
            <person name="Gonzalez J."/>
            <person name="Henrissat B."/>
            <person name="Kuo A."/>
            <person name="Liang C."/>
            <person name="Lipzen A."/>
            <person name="Lutzoni F."/>
            <person name="Magnuson J."/>
            <person name="Mondo S."/>
            <person name="Nolan M."/>
            <person name="Ohm R."/>
            <person name="Pangilinan J."/>
            <person name="Park H.-J."/>
            <person name="Ramirez L."/>
            <person name="Alfaro M."/>
            <person name="Sun H."/>
            <person name="Tritt A."/>
            <person name="Yoshinaga Y."/>
            <person name="Zwiers L.-H."/>
            <person name="Turgeon B."/>
            <person name="Goodwin S."/>
            <person name="Spatafora J."/>
            <person name="Crous P."/>
            <person name="Grigoriev I."/>
        </authorList>
    </citation>
    <scope>NUCLEOTIDE SEQUENCE</scope>
    <source>
        <strain evidence="6">CBS 133067</strain>
    </source>
</reference>
<feature type="compositionally biased region" description="Polar residues" evidence="4">
    <location>
        <begin position="415"/>
        <end position="424"/>
    </location>
</feature>
<dbReference type="Pfam" id="PF00149">
    <property type="entry name" value="Metallophos"/>
    <property type="match status" value="1"/>
</dbReference>
<evidence type="ECO:0000256" key="1">
    <source>
        <dbReference type="ARBA" id="ARBA00022729"/>
    </source>
</evidence>
<protein>
    <recommendedName>
        <fullName evidence="3">Purple acid phosphatase</fullName>
        <ecNumber evidence="3">3.1.3.2</ecNumber>
    </recommendedName>
</protein>
<sequence length="632" mass="69582">MWKPTAAAVLFGGLLSPTVCALPVVDQSYPYMGPAVPIGDWVDTSVSGDGKGFKRLVELPAVKPATNNPSNNINVISMAYIPDGIVIHCQTPFGLNGAPSIQWGTSPRNLNRMAFGYSHTYDRTPPCSMTTVTQCSQFFHEVRLNNLRPDTTYYYQIPASNGTTRSEILNFSTARAAGDAKEYTAVILNDMGYTNAAGTHKYLTKAVDDGVAFAWHGGDLSYADDWFLGFLPCAPEDRWPVCYNGTDSRIPGDFPEDIAEYDTSLPPGEVPNWGSPQGGDMSVIYESNWDLWQQWMSNITTKIPYMVLPGNHEAACAEFDGPGNLLTAYLNNGTSNTTSEEGETNWGSDLSYYSCPPSQRNFTAYQHRFNMAGGVNGGGVGNMWYSFDYGLAHFISLDGETDFANSPEHPFASNIIGNETNPSRKSTHVTDSGPFGKVDGDYNDNKAYAQYQWLAKDLAAVDRRKTPWILVMSHRPMYSTQVSAYQKDIRAAFETLLLEHGVDVYLSGHIHWYERLWPMTVNGSVDTSSIKTDNIYYTNPTVSMTHIINGMAGNSESHVVLSANQSIARITAKLDQRHYGFNKLRVINSTALSFTFIQGSDGSVGDEVTILKRPSSTNQKGNLTFEKVLAEG</sequence>
<dbReference type="AlphaFoldDB" id="A0A9P4IAK7"/>
<proteinExistence type="inferred from homology"/>
<comment type="caution">
    <text evidence="6">The sequence shown here is derived from an EMBL/GenBank/DDBJ whole genome shotgun (WGS) entry which is preliminary data.</text>
</comment>
<dbReference type="InterPro" id="IPR014390">
    <property type="entry name" value="Acid_Pase_Asper"/>
</dbReference>
<dbReference type="SUPFAM" id="SSF56300">
    <property type="entry name" value="Metallo-dependent phosphatases"/>
    <property type="match status" value="1"/>
</dbReference>
<keyword evidence="1 3" id="KW-0732">Signal</keyword>
<evidence type="ECO:0000256" key="4">
    <source>
        <dbReference type="SAM" id="MobiDB-lite"/>
    </source>
</evidence>
<dbReference type="OrthoDB" id="45007at2759"/>
<feature type="domain" description="Fibronectin type-III" evidence="5">
    <location>
        <begin position="81"/>
        <end position="176"/>
    </location>
</feature>
<dbReference type="PIRSF" id="PIRSF000900">
    <property type="entry name" value="Acid_Ptase_Asper"/>
    <property type="match status" value="1"/>
</dbReference>
<evidence type="ECO:0000256" key="3">
    <source>
        <dbReference type="RuleBase" id="RU361203"/>
    </source>
</evidence>
<dbReference type="InterPro" id="IPR003961">
    <property type="entry name" value="FN3_dom"/>
</dbReference>
<dbReference type="SUPFAM" id="SSF49363">
    <property type="entry name" value="Purple acid phosphatase, N-terminal domain"/>
    <property type="match status" value="1"/>
</dbReference>
<keyword evidence="3" id="KW-0378">Hydrolase</keyword>
<dbReference type="Gene3D" id="3.60.21.10">
    <property type="match status" value="1"/>
</dbReference>
<dbReference type="PANTHER" id="PTHR45867">
    <property type="entry name" value="PURPLE ACID PHOSPHATASE"/>
    <property type="match status" value="1"/>
</dbReference>
<dbReference type="InterPro" id="IPR008963">
    <property type="entry name" value="Purple_acid_Pase-like_N"/>
</dbReference>
<dbReference type="Pfam" id="PF14008">
    <property type="entry name" value="Metallophos_C"/>
    <property type="match status" value="1"/>
</dbReference>
<dbReference type="EMBL" id="ML978130">
    <property type="protein sequence ID" value="KAF2095888.1"/>
    <property type="molecule type" value="Genomic_DNA"/>
</dbReference>
<dbReference type="InterPro" id="IPR004843">
    <property type="entry name" value="Calcineurin-like_PHP"/>
</dbReference>
<evidence type="ECO:0000313" key="7">
    <source>
        <dbReference type="Proteomes" id="UP000799772"/>
    </source>
</evidence>